<proteinExistence type="predicted"/>
<dbReference type="EMBL" id="UINC01227657">
    <property type="protein sequence ID" value="SVE58633.1"/>
    <property type="molecule type" value="Genomic_DNA"/>
</dbReference>
<organism evidence="1">
    <name type="scientific">marine metagenome</name>
    <dbReference type="NCBI Taxonomy" id="408172"/>
    <lineage>
        <taxon>unclassified sequences</taxon>
        <taxon>metagenomes</taxon>
        <taxon>ecological metagenomes</taxon>
    </lineage>
</organism>
<protein>
    <submittedName>
        <fullName evidence="1">Uncharacterized protein</fullName>
    </submittedName>
</protein>
<sequence>MQEISADTIRNVKTEYVRAIIKKTPWERRSRIKDLVSLENFILNDWVVHSYAAAMRRHQIIGSNSTGYRCIVEELAQCDSLPEERKAAIQRIYQAHLEGIQTREQEDIERDHK</sequence>
<feature type="non-terminal residue" evidence="1">
    <location>
        <position position="113"/>
    </location>
</feature>
<name>A0A383EQ96_9ZZZZ</name>
<gene>
    <name evidence="1" type="ORF">METZ01_LOCUS511487</name>
</gene>
<evidence type="ECO:0000313" key="1">
    <source>
        <dbReference type="EMBL" id="SVE58633.1"/>
    </source>
</evidence>
<accession>A0A383EQ96</accession>
<reference evidence="1" key="1">
    <citation type="submission" date="2018-05" db="EMBL/GenBank/DDBJ databases">
        <authorList>
            <person name="Lanie J.A."/>
            <person name="Ng W.-L."/>
            <person name="Kazmierczak K.M."/>
            <person name="Andrzejewski T.M."/>
            <person name="Davidsen T.M."/>
            <person name="Wayne K.J."/>
            <person name="Tettelin H."/>
            <person name="Glass J.I."/>
            <person name="Rusch D."/>
            <person name="Podicherti R."/>
            <person name="Tsui H.-C.T."/>
            <person name="Winkler M.E."/>
        </authorList>
    </citation>
    <scope>NUCLEOTIDE SEQUENCE</scope>
</reference>
<dbReference type="AlphaFoldDB" id="A0A383EQ96"/>